<dbReference type="EMBL" id="LN999832">
    <property type="protein sequence ID" value="CUX95928.1"/>
    <property type="molecule type" value="Genomic_DNA"/>
</dbReference>
<proteinExistence type="predicted"/>
<organism evidence="2 3">
    <name type="scientific">Candidatus Gullanella endobia</name>
    <dbReference type="NCBI Taxonomy" id="1070130"/>
    <lineage>
        <taxon>Bacteria</taxon>
        <taxon>Pseudomonadati</taxon>
        <taxon>Pseudomonadota</taxon>
        <taxon>Gammaproteobacteria</taxon>
        <taxon>Enterobacterales</taxon>
        <taxon>Enterobacteriaceae</taxon>
        <taxon>Candidatus Gullanella</taxon>
    </lineage>
</organism>
<dbReference type="Proteomes" id="UP000095665">
    <property type="component" value="Chromosome I"/>
</dbReference>
<feature type="compositionally biased region" description="Polar residues" evidence="1">
    <location>
        <begin position="22"/>
        <end position="31"/>
    </location>
</feature>
<feature type="region of interest" description="Disordered" evidence="1">
    <location>
        <begin position="1"/>
        <end position="31"/>
    </location>
</feature>
<gene>
    <name evidence="2" type="ORF">FVIR_GE00136</name>
</gene>
<keyword evidence="3" id="KW-1185">Reference proteome</keyword>
<reference evidence="3" key="1">
    <citation type="submission" date="2016-01" db="EMBL/GenBank/DDBJ databases">
        <authorList>
            <person name="Husnik F."/>
        </authorList>
    </citation>
    <scope>NUCLEOTIDE SEQUENCE [LARGE SCALE GENOMIC DNA]</scope>
</reference>
<protein>
    <submittedName>
        <fullName evidence="2">Uncharacterized protein</fullName>
    </submittedName>
</protein>
<evidence type="ECO:0000313" key="3">
    <source>
        <dbReference type="Proteomes" id="UP000095665"/>
    </source>
</evidence>
<dbReference type="AlphaFoldDB" id="A0A143WQC4"/>
<accession>A0A143WQC4</accession>
<evidence type="ECO:0000256" key="1">
    <source>
        <dbReference type="SAM" id="MobiDB-lite"/>
    </source>
</evidence>
<sequence length="31" mass="3750">MKKDPVRDINKKQEWPRKRITINKTTSMAVH</sequence>
<dbReference type="KEGG" id="ged:FVIR_GE00136"/>
<name>A0A143WQC4_9ENTR</name>
<feature type="compositionally biased region" description="Basic and acidic residues" evidence="1">
    <location>
        <begin position="1"/>
        <end position="17"/>
    </location>
</feature>
<evidence type="ECO:0000313" key="2">
    <source>
        <dbReference type="EMBL" id="CUX95928.1"/>
    </source>
</evidence>